<dbReference type="EMBL" id="JAWDGP010001262">
    <property type="protein sequence ID" value="KAK3793299.1"/>
    <property type="molecule type" value="Genomic_DNA"/>
</dbReference>
<reference evidence="2" key="1">
    <citation type="journal article" date="2023" name="G3 (Bethesda)">
        <title>A reference genome for the long-term kleptoplast-retaining sea slug Elysia crispata morphotype clarki.</title>
        <authorList>
            <person name="Eastman K.E."/>
            <person name="Pendleton A.L."/>
            <person name="Shaikh M.A."/>
            <person name="Suttiyut T."/>
            <person name="Ogas R."/>
            <person name="Tomko P."/>
            <person name="Gavelis G."/>
            <person name="Widhalm J.R."/>
            <person name="Wisecaver J.H."/>
        </authorList>
    </citation>
    <scope>NUCLEOTIDE SEQUENCE</scope>
    <source>
        <strain evidence="2">ECLA1</strain>
    </source>
</reference>
<dbReference type="Proteomes" id="UP001283361">
    <property type="component" value="Unassembled WGS sequence"/>
</dbReference>
<accession>A0AAE1ASP6</accession>
<name>A0AAE1ASP6_9GAST</name>
<sequence>MSMDASKYTDTAEQNDRLNQTTRGERHCTAREPRSVVPDQYAEVQVGPTHGCEKGERCVCRGGKEWEVVD</sequence>
<keyword evidence="3" id="KW-1185">Reference proteome</keyword>
<organism evidence="2 3">
    <name type="scientific">Elysia crispata</name>
    <name type="common">lettuce slug</name>
    <dbReference type="NCBI Taxonomy" id="231223"/>
    <lineage>
        <taxon>Eukaryota</taxon>
        <taxon>Metazoa</taxon>
        <taxon>Spiralia</taxon>
        <taxon>Lophotrochozoa</taxon>
        <taxon>Mollusca</taxon>
        <taxon>Gastropoda</taxon>
        <taxon>Heterobranchia</taxon>
        <taxon>Euthyneura</taxon>
        <taxon>Panpulmonata</taxon>
        <taxon>Sacoglossa</taxon>
        <taxon>Placobranchoidea</taxon>
        <taxon>Plakobranchidae</taxon>
        <taxon>Elysia</taxon>
    </lineage>
</organism>
<feature type="compositionally biased region" description="Polar residues" evidence="1">
    <location>
        <begin position="8"/>
        <end position="22"/>
    </location>
</feature>
<comment type="caution">
    <text evidence="2">The sequence shown here is derived from an EMBL/GenBank/DDBJ whole genome shotgun (WGS) entry which is preliminary data.</text>
</comment>
<protein>
    <submittedName>
        <fullName evidence="2">Uncharacterized protein</fullName>
    </submittedName>
</protein>
<evidence type="ECO:0000256" key="1">
    <source>
        <dbReference type="SAM" id="MobiDB-lite"/>
    </source>
</evidence>
<evidence type="ECO:0000313" key="3">
    <source>
        <dbReference type="Proteomes" id="UP001283361"/>
    </source>
</evidence>
<feature type="region of interest" description="Disordered" evidence="1">
    <location>
        <begin position="1"/>
        <end position="33"/>
    </location>
</feature>
<proteinExistence type="predicted"/>
<evidence type="ECO:0000313" key="2">
    <source>
        <dbReference type="EMBL" id="KAK3793299.1"/>
    </source>
</evidence>
<gene>
    <name evidence="2" type="ORF">RRG08_042242</name>
</gene>
<feature type="compositionally biased region" description="Basic and acidic residues" evidence="1">
    <location>
        <begin position="23"/>
        <end position="33"/>
    </location>
</feature>
<dbReference type="AlphaFoldDB" id="A0AAE1ASP6"/>